<dbReference type="AlphaFoldDB" id="A0A151QUE5"/>
<dbReference type="Pfam" id="PF14223">
    <property type="entry name" value="Retrotran_gag_2"/>
    <property type="match status" value="1"/>
</dbReference>
<dbReference type="Gramene" id="C.cajan_47220.t">
    <property type="protein sequence ID" value="C.cajan_47220.t.cds1"/>
    <property type="gene ID" value="C.cajan_47220"/>
</dbReference>
<dbReference type="Proteomes" id="UP000075243">
    <property type="component" value="Unassembled WGS sequence"/>
</dbReference>
<reference evidence="1" key="1">
    <citation type="journal article" date="2012" name="Nat. Biotechnol.">
        <title>Draft genome sequence of pigeonpea (Cajanus cajan), an orphan legume crop of resource-poor farmers.</title>
        <authorList>
            <person name="Varshney R.K."/>
            <person name="Chen W."/>
            <person name="Li Y."/>
            <person name="Bharti A.K."/>
            <person name="Saxena R.K."/>
            <person name="Schlueter J.A."/>
            <person name="Donoghue M.T."/>
            <person name="Azam S."/>
            <person name="Fan G."/>
            <person name="Whaley A.M."/>
            <person name="Farmer A.D."/>
            <person name="Sheridan J."/>
            <person name="Iwata A."/>
            <person name="Tuteja R."/>
            <person name="Penmetsa R.V."/>
            <person name="Wu W."/>
            <person name="Upadhyaya H.D."/>
            <person name="Yang S.P."/>
            <person name="Shah T."/>
            <person name="Saxena K.B."/>
            <person name="Michael T."/>
            <person name="McCombie W.R."/>
            <person name="Yang B."/>
            <person name="Zhang G."/>
            <person name="Yang H."/>
            <person name="Wang J."/>
            <person name="Spillane C."/>
            <person name="Cook D.R."/>
            <person name="May G.D."/>
            <person name="Xu X."/>
            <person name="Jackson S.A."/>
        </authorList>
    </citation>
    <scope>NUCLEOTIDE SEQUENCE [LARGE SCALE GENOMIC DNA]</scope>
</reference>
<dbReference type="EMBL" id="KQ484749">
    <property type="protein sequence ID" value="KYP33866.1"/>
    <property type="molecule type" value="Genomic_DNA"/>
</dbReference>
<name>A0A151QUE5_CAJCA</name>
<gene>
    <name evidence="1" type="ORF">KK1_045246</name>
</gene>
<evidence type="ECO:0000313" key="1">
    <source>
        <dbReference type="EMBL" id="KYP33866.1"/>
    </source>
</evidence>
<organism evidence="1 2">
    <name type="scientific">Cajanus cajan</name>
    <name type="common">Pigeon pea</name>
    <name type="synonym">Cajanus indicus</name>
    <dbReference type="NCBI Taxonomy" id="3821"/>
    <lineage>
        <taxon>Eukaryota</taxon>
        <taxon>Viridiplantae</taxon>
        <taxon>Streptophyta</taxon>
        <taxon>Embryophyta</taxon>
        <taxon>Tracheophyta</taxon>
        <taxon>Spermatophyta</taxon>
        <taxon>Magnoliopsida</taxon>
        <taxon>eudicotyledons</taxon>
        <taxon>Gunneridae</taxon>
        <taxon>Pentapetalae</taxon>
        <taxon>rosids</taxon>
        <taxon>fabids</taxon>
        <taxon>Fabales</taxon>
        <taxon>Fabaceae</taxon>
        <taxon>Papilionoideae</taxon>
        <taxon>50 kb inversion clade</taxon>
        <taxon>NPAAA clade</taxon>
        <taxon>indigoferoid/millettioid clade</taxon>
        <taxon>Phaseoleae</taxon>
        <taxon>Cajanus</taxon>
    </lineage>
</organism>
<keyword evidence="2" id="KW-1185">Reference proteome</keyword>
<sequence length="106" mass="12317">MQMKAILGYQEVAEIVEEGYPTLIKDSTDAQKAFHRENKRKDCKATFLIHQCVDEAHFEKIAGAATSQEAWKILEKCSEGAEQLKKVRLQTMRHQYELMQMENNEK</sequence>
<protein>
    <recommendedName>
        <fullName evidence="3">Retrovirus-related Pol polyprotein from transposon TNT 1-94</fullName>
    </recommendedName>
</protein>
<accession>A0A151QUE5</accession>
<evidence type="ECO:0008006" key="3">
    <source>
        <dbReference type="Google" id="ProtNLM"/>
    </source>
</evidence>
<proteinExistence type="predicted"/>
<evidence type="ECO:0000313" key="2">
    <source>
        <dbReference type="Proteomes" id="UP000075243"/>
    </source>
</evidence>